<organism evidence="1 2">
    <name type="scientific">Campylobacter portucalensis</name>
    <dbReference type="NCBI Taxonomy" id="2608384"/>
    <lineage>
        <taxon>Bacteria</taxon>
        <taxon>Pseudomonadati</taxon>
        <taxon>Campylobacterota</taxon>
        <taxon>Epsilonproteobacteria</taxon>
        <taxon>Campylobacterales</taxon>
        <taxon>Campylobacteraceae</taxon>
        <taxon>Campylobacter</taxon>
    </lineage>
</organism>
<dbReference type="EMBL" id="VWSJ01000031">
    <property type="protein sequence ID" value="MSN96969.1"/>
    <property type="molecule type" value="Genomic_DNA"/>
</dbReference>
<evidence type="ECO:0000313" key="1">
    <source>
        <dbReference type="EMBL" id="MSN96969.1"/>
    </source>
</evidence>
<reference evidence="1 2" key="2">
    <citation type="submission" date="2020-03" db="EMBL/GenBank/DDBJ databases">
        <title>Campylobacter portucalensis sp. nov., a new species of Campylobacter isolated from the reproductive tract of bulls.</title>
        <authorList>
            <person name="Silva M.F."/>
            <person name="Pereira G."/>
            <person name="Carneiro C."/>
            <person name="Hemphill A."/>
            <person name="Mateus L."/>
            <person name="Lopes-Da-Costa L."/>
            <person name="Silva E."/>
        </authorList>
    </citation>
    <scope>NUCLEOTIDE SEQUENCE [LARGE SCALE GENOMIC DNA]</scope>
    <source>
        <strain evidence="1 2">FMV-PI01</strain>
    </source>
</reference>
<keyword evidence="2" id="KW-1185">Reference proteome</keyword>
<proteinExistence type="predicted"/>
<protein>
    <recommendedName>
        <fullName evidence="3">Cell division protein</fullName>
    </recommendedName>
</protein>
<evidence type="ECO:0008006" key="3">
    <source>
        <dbReference type="Google" id="ProtNLM"/>
    </source>
</evidence>
<evidence type="ECO:0000313" key="2">
    <source>
        <dbReference type="Proteomes" id="UP000476338"/>
    </source>
</evidence>
<dbReference type="AlphaFoldDB" id="A0A6L5WIK3"/>
<name>A0A6L5WIK3_9BACT</name>
<dbReference type="RefSeq" id="WP_154571223.1">
    <property type="nucleotide sequence ID" value="NZ_VWSJ01000031.1"/>
</dbReference>
<accession>A0A6L5WIK3</accession>
<dbReference type="Proteomes" id="UP000476338">
    <property type="component" value="Unassembled WGS sequence"/>
</dbReference>
<sequence>MKSPNNVELEDLYYEVSILLEGVLYFAGVKKQNLQKAAEIYTQIIDDVLQNSQANGVDEVLEVVKFMKINHKELFE</sequence>
<reference evidence="1 2" key="1">
    <citation type="submission" date="2019-09" db="EMBL/GenBank/DDBJ databases">
        <authorList>
            <person name="Silva M."/>
            <person name="Pereira G."/>
            <person name="Lopes-Da-Costa L."/>
            <person name="Silva E."/>
        </authorList>
    </citation>
    <scope>NUCLEOTIDE SEQUENCE [LARGE SCALE GENOMIC DNA]</scope>
    <source>
        <strain evidence="1 2">FMV-PI01</strain>
    </source>
</reference>
<gene>
    <name evidence="1" type="ORF">F1B92_07325</name>
</gene>
<comment type="caution">
    <text evidence="1">The sequence shown here is derived from an EMBL/GenBank/DDBJ whole genome shotgun (WGS) entry which is preliminary data.</text>
</comment>